<evidence type="ECO:0000313" key="2">
    <source>
        <dbReference type="Proteomes" id="UP000275395"/>
    </source>
</evidence>
<evidence type="ECO:0000313" key="1">
    <source>
        <dbReference type="EMBL" id="RLP70066.1"/>
    </source>
</evidence>
<dbReference type="Proteomes" id="UP000275395">
    <property type="component" value="Unassembled WGS sequence"/>
</dbReference>
<organism evidence="1 2">
    <name type="scientific">Mycetocola reblochoni</name>
    <dbReference type="NCBI Taxonomy" id="331618"/>
    <lineage>
        <taxon>Bacteria</taxon>
        <taxon>Bacillati</taxon>
        <taxon>Actinomycetota</taxon>
        <taxon>Actinomycetes</taxon>
        <taxon>Micrococcales</taxon>
        <taxon>Microbacteriaceae</taxon>
        <taxon>Mycetocola</taxon>
    </lineage>
</organism>
<reference evidence="1 2" key="1">
    <citation type="submission" date="2018-10" db="EMBL/GenBank/DDBJ databases">
        <authorList>
            <person name="Li J."/>
        </authorList>
    </citation>
    <scope>NUCLEOTIDE SEQUENCE [LARGE SCALE GENOMIC DNA]</scope>
    <source>
        <strain evidence="1 2">JCM 30549</strain>
    </source>
</reference>
<proteinExistence type="predicted"/>
<dbReference type="AlphaFoldDB" id="A0A3L6ZQ78"/>
<name>A0A3L6ZQ78_9MICO</name>
<protein>
    <submittedName>
        <fullName evidence="1">DNA-binding protein</fullName>
    </submittedName>
</protein>
<keyword evidence="1" id="KW-0238">DNA-binding</keyword>
<dbReference type="GO" id="GO:0003677">
    <property type="term" value="F:DNA binding"/>
    <property type="evidence" value="ECO:0007669"/>
    <property type="project" value="UniProtKB-KW"/>
</dbReference>
<accession>A0A3L6ZQ78</accession>
<sequence>MTFTDASEAAGLDWRTIKAGVQSGAIPTVKFGKRQLIPREAFMRIIAGDSASE</sequence>
<dbReference type="EMBL" id="RCUW01000003">
    <property type="protein sequence ID" value="RLP70066.1"/>
    <property type="molecule type" value="Genomic_DNA"/>
</dbReference>
<comment type="caution">
    <text evidence="1">The sequence shown here is derived from an EMBL/GenBank/DDBJ whole genome shotgun (WGS) entry which is preliminary data.</text>
</comment>
<gene>
    <name evidence="1" type="ORF">D9V30_05210</name>
</gene>